<name>A0A7J5ZL31_AMEME</name>
<keyword evidence="2" id="KW-1185">Reference proteome</keyword>
<comment type="caution">
    <text evidence="1">The sequence shown here is derived from an EMBL/GenBank/DDBJ whole genome shotgun (WGS) entry which is preliminary data.</text>
</comment>
<accession>A0A7J5ZL31</accession>
<sequence>MPRRAETHRARAANTLRFTPVSFITADMLARLSAPVCLYYCHFYSALHNNVLSSRERKSSERSCVEKCHGKSKETESGLFHANFKVSCGIRRKKGDVLKQTASRQTARSGRRTSPPENSFFSSFCHGNRVSWRTCLDCHHSSGFRLRLCCQGIVASRSSS</sequence>
<dbReference type="Proteomes" id="UP000593565">
    <property type="component" value="Unassembled WGS sequence"/>
</dbReference>
<reference evidence="1 2" key="1">
    <citation type="submission" date="2020-02" db="EMBL/GenBank/DDBJ databases">
        <title>A chromosome-scale genome assembly of the black bullhead catfish (Ameiurus melas).</title>
        <authorList>
            <person name="Wen M."/>
            <person name="Zham M."/>
            <person name="Cabau C."/>
            <person name="Klopp C."/>
            <person name="Donnadieu C."/>
            <person name="Roques C."/>
            <person name="Bouchez O."/>
            <person name="Lampietro C."/>
            <person name="Jouanno E."/>
            <person name="Herpin A."/>
            <person name="Louis A."/>
            <person name="Berthelot C."/>
            <person name="Parey E."/>
            <person name="Roest-Crollius H."/>
            <person name="Braasch I."/>
            <person name="Postlethwait J."/>
            <person name="Robinson-Rechavi M."/>
            <person name="Echchiki A."/>
            <person name="Begum T."/>
            <person name="Montfort J."/>
            <person name="Schartl M."/>
            <person name="Bobe J."/>
            <person name="Guiguen Y."/>
        </authorList>
    </citation>
    <scope>NUCLEOTIDE SEQUENCE [LARGE SCALE GENOMIC DNA]</scope>
    <source>
        <strain evidence="1">M_S1</strain>
        <tissue evidence="1">Blood</tissue>
    </source>
</reference>
<evidence type="ECO:0000313" key="1">
    <source>
        <dbReference type="EMBL" id="KAF4071345.1"/>
    </source>
</evidence>
<gene>
    <name evidence="1" type="ORF">AMELA_G00272200</name>
</gene>
<protein>
    <submittedName>
        <fullName evidence="1">Uncharacterized protein</fullName>
    </submittedName>
</protein>
<evidence type="ECO:0000313" key="2">
    <source>
        <dbReference type="Proteomes" id="UP000593565"/>
    </source>
</evidence>
<organism evidence="1 2">
    <name type="scientific">Ameiurus melas</name>
    <name type="common">Black bullhead</name>
    <name type="synonym">Silurus melas</name>
    <dbReference type="NCBI Taxonomy" id="219545"/>
    <lineage>
        <taxon>Eukaryota</taxon>
        <taxon>Metazoa</taxon>
        <taxon>Chordata</taxon>
        <taxon>Craniata</taxon>
        <taxon>Vertebrata</taxon>
        <taxon>Euteleostomi</taxon>
        <taxon>Actinopterygii</taxon>
        <taxon>Neopterygii</taxon>
        <taxon>Teleostei</taxon>
        <taxon>Ostariophysi</taxon>
        <taxon>Siluriformes</taxon>
        <taxon>Ictaluridae</taxon>
        <taxon>Ameiurus</taxon>
    </lineage>
</organism>
<dbReference type="AlphaFoldDB" id="A0A7J5ZL31"/>
<dbReference type="EMBL" id="JAAGNN010000027">
    <property type="protein sequence ID" value="KAF4071345.1"/>
    <property type="molecule type" value="Genomic_DNA"/>
</dbReference>
<proteinExistence type="predicted"/>